<feature type="domain" description="EF-hand" evidence="1">
    <location>
        <begin position="293"/>
        <end position="320"/>
    </location>
</feature>
<dbReference type="Proteomes" id="UP000037237">
    <property type="component" value="Unassembled WGS sequence"/>
</dbReference>
<dbReference type="CDD" id="cd00090">
    <property type="entry name" value="HTH_ARSR"/>
    <property type="match status" value="1"/>
</dbReference>
<dbReference type="PROSITE" id="PS50222">
    <property type="entry name" value="EF_HAND_2"/>
    <property type="match status" value="1"/>
</dbReference>
<evidence type="ECO:0000313" key="3">
    <source>
        <dbReference type="Proteomes" id="UP000037237"/>
    </source>
</evidence>
<dbReference type="AlphaFoldDB" id="A0A0M0BZ68"/>
<dbReference type="InterPro" id="IPR036388">
    <property type="entry name" value="WH-like_DNA-bd_sf"/>
</dbReference>
<dbReference type="InterPro" id="IPR036390">
    <property type="entry name" value="WH_DNA-bd_sf"/>
</dbReference>
<dbReference type="InterPro" id="IPR018247">
    <property type="entry name" value="EF_Hand_1_Ca_BS"/>
</dbReference>
<gene>
    <name evidence="2" type="ORF">AC477_00995</name>
</gene>
<evidence type="ECO:0000259" key="1">
    <source>
        <dbReference type="PROSITE" id="PS50222"/>
    </source>
</evidence>
<protein>
    <recommendedName>
        <fullName evidence="1">EF-hand domain-containing protein</fullName>
    </recommendedName>
</protein>
<accession>A0A0M0BZ68</accession>
<reference evidence="2 3" key="1">
    <citation type="submission" date="2015-06" db="EMBL/GenBank/DDBJ databases">
        <title>New insights into the roles of widespread benthic archaea in carbon and nitrogen cycling.</title>
        <authorList>
            <person name="Lazar C.S."/>
            <person name="Baker B.J."/>
            <person name="Seitz K.W."/>
            <person name="Hyde A.S."/>
            <person name="Dick G.J."/>
            <person name="Hinrichs K.-U."/>
            <person name="Teske A.P."/>
        </authorList>
    </citation>
    <scope>NUCLEOTIDE SEQUENCE [LARGE SCALE GENOMIC DNA]</scope>
    <source>
        <strain evidence="2">SG8-32-1</strain>
    </source>
</reference>
<dbReference type="InterPro" id="IPR022651">
    <property type="entry name" value="S_layer_C"/>
</dbReference>
<comment type="caution">
    <text evidence="2">The sequence shown here is derived from an EMBL/GenBank/DDBJ whole genome shotgun (WGS) entry which is preliminary data.</text>
</comment>
<name>A0A0M0BZ68_9ARCH</name>
<evidence type="ECO:0000313" key="2">
    <source>
        <dbReference type="EMBL" id="KON33902.1"/>
    </source>
</evidence>
<dbReference type="InterPro" id="IPR002048">
    <property type="entry name" value="EF_hand_dom"/>
</dbReference>
<dbReference type="Pfam" id="PF12840">
    <property type="entry name" value="HTH_20"/>
    <property type="match status" value="1"/>
</dbReference>
<organism evidence="2 3">
    <name type="scientific">miscellaneous Crenarchaeota group-1 archaeon SG8-32-1</name>
    <dbReference type="NCBI Taxonomy" id="1685124"/>
    <lineage>
        <taxon>Archaea</taxon>
        <taxon>Candidatus Bathyarchaeota</taxon>
        <taxon>MCG-1</taxon>
    </lineage>
</organism>
<dbReference type="InterPro" id="IPR011991">
    <property type="entry name" value="ArsR-like_HTH"/>
</dbReference>
<dbReference type="SUPFAM" id="SSF46785">
    <property type="entry name" value="Winged helix' DNA-binding domain"/>
    <property type="match status" value="1"/>
</dbReference>
<dbReference type="PROSITE" id="PS00018">
    <property type="entry name" value="EF_HAND_1"/>
    <property type="match status" value="1"/>
</dbReference>
<dbReference type="GO" id="GO:0005509">
    <property type="term" value="F:calcium ion binding"/>
    <property type="evidence" value="ECO:0007669"/>
    <property type="project" value="InterPro"/>
</dbReference>
<dbReference type="Gene3D" id="1.10.10.10">
    <property type="entry name" value="Winged helix-like DNA-binding domain superfamily/Winged helix DNA-binding domain"/>
    <property type="match status" value="1"/>
</dbReference>
<sequence>METKRLISGEKNQLKTKEIIIFKNPAKLKAVLGNLSWEILKLLSEKEMYPMEIARKLKMHEQKIYYHIRKLVKAGAINLVKEEEKKGAIAKYYKATFPAMGIELPFGNKNISNFQATKIDEKMKQFLSPLIKNEVFNGKIVVGSPDPHGPFKAKARDGHYAAYLAFFLGRIVALPEDFPIKLDVDVKAEKEESSNLILVGGPGTNLITQELNEFLPIRFNMMPSNHGFLLGGLVSEKTHKVYPADNIGLIAKIPNPWNNNNCVIILAGNKAIGTKACVLAITKFYEKTLKNFDDTMKFAVVIQGFDLDGDGKVDSIEVLE</sequence>
<proteinExistence type="predicted"/>
<dbReference type="EMBL" id="LFWU01000018">
    <property type="protein sequence ID" value="KON33902.1"/>
    <property type="molecule type" value="Genomic_DNA"/>
</dbReference>
<dbReference type="Pfam" id="PF05124">
    <property type="entry name" value="S_layer_C"/>
    <property type="match status" value="1"/>
</dbReference>